<evidence type="ECO:0000256" key="6">
    <source>
        <dbReference type="ARBA" id="ARBA00023098"/>
    </source>
</evidence>
<organism evidence="10 11">
    <name type="scientific">Acidihalobacter yilgarnensis</name>
    <dbReference type="NCBI Taxonomy" id="2819280"/>
    <lineage>
        <taxon>Bacteria</taxon>
        <taxon>Pseudomonadati</taxon>
        <taxon>Pseudomonadota</taxon>
        <taxon>Gammaproteobacteria</taxon>
        <taxon>Chromatiales</taxon>
        <taxon>Ectothiorhodospiraceae</taxon>
        <taxon>Acidihalobacter</taxon>
    </lineage>
</organism>
<dbReference type="EMBL" id="CP017415">
    <property type="protein sequence ID" value="AOU97579.1"/>
    <property type="molecule type" value="Genomic_DNA"/>
</dbReference>
<evidence type="ECO:0000259" key="9">
    <source>
        <dbReference type="Pfam" id="PF01648"/>
    </source>
</evidence>
<keyword evidence="6 8" id="KW-0443">Lipid metabolism</keyword>
<dbReference type="Proteomes" id="UP000095401">
    <property type="component" value="Chromosome"/>
</dbReference>
<name>A0A1D8IM87_9GAMM</name>
<evidence type="ECO:0000313" key="11">
    <source>
        <dbReference type="Proteomes" id="UP000095401"/>
    </source>
</evidence>
<keyword evidence="5 8" id="KW-0460">Magnesium</keyword>
<dbReference type="Pfam" id="PF01648">
    <property type="entry name" value="ACPS"/>
    <property type="match status" value="1"/>
</dbReference>
<keyword evidence="7 8" id="KW-0275">Fatty acid biosynthesis</keyword>
<keyword evidence="8" id="KW-0963">Cytoplasm</keyword>
<comment type="cofactor">
    <cofactor evidence="8">
        <name>Mg(2+)</name>
        <dbReference type="ChEBI" id="CHEBI:18420"/>
    </cofactor>
</comment>
<reference evidence="11" key="1">
    <citation type="submission" date="2016-09" db="EMBL/GenBank/DDBJ databases">
        <title>Acidihalobacter prosperus F5.</title>
        <authorList>
            <person name="Khaleque H.N."/>
            <person name="Ramsay J.P."/>
            <person name="Kaksonen A.H."/>
            <person name="Boxall N.J."/>
            <person name="Watkin E.L.J."/>
        </authorList>
    </citation>
    <scope>NUCLEOTIDE SEQUENCE [LARGE SCALE GENOMIC DNA]</scope>
    <source>
        <strain evidence="11">F5</strain>
    </source>
</reference>
<dbReference type="InterPro" id="IPR004568">
    <property type="entry name" value="Ppantetheine-prot_Trfase_dom"/>
</dbReference>
<evidence type="ECO:0000256" key="2">
    <source>
        <dbReference type="ARBA" id="ARBA00022679"/>
    </source>
</evidence>
<evidence type="ECO:0000256" key="1">
    <source>
        <dbReference type="ARBA" id="ARBA00022516"/>
    </source>
</evidence>
<dbReference type="NCBIfam" id="TIGR00556">
    <property type="entry name" value="pantethn_trn"/>
    <property type="match status" value="1"/>
</dbReference>
<evidence type="ECO:0000256" key="3">
    <source>
        <dbReference type="ARBA" id="ARBA00022723"/>
    </source>
</evidence>
<dbReference type="SUPFAM" id="SSF56214">
    <property type="entry name" value="4'-phosphopantetheinyl transferase"/>
    <property type="match status" value="1"/>
</dbReference>
<gene>
    <name evidence="8" type="primary">acpS</name>
    <name evidence="10" type="ORF">BI364_06055</name>
</gene>
<feature type="binding site" evidence="8">
    <location>
        <position position="9"/>
    </location>
    <ligand>
        <name>Mg(2+)</name>
        <dbReference type="ChEBI" id="CHEBI:18420"/>
    </ligand>
</feature>
<sequence length="127" mass="13716">MSIRGIGVDLVRVARLERLFERYGERLVERVLHPEERTGLANTHEPGRYLAKRFAAKEAGSKALGTGIALGVRLRDLRVSHDALGKPCLVMSGVAATRAAALGVTDCHLSLSDEHEHVIALVVLEGA</sequence>
<evidence type="ECO:0000313" key="10">
    <source>
        <dbReference type="EMBL" id="AOU97579.1"/>
    </source>
</evidence>
<comment type="subcellular location">
    <subcellularLocation>
        <location evidence="8">Cytoplasm</location>
    </subcellularLocation>
</comment>
<dbReference type="GO" id="GO:0000287">
    <property type="term" value="F:magnesium ion binding"/>
    <property type="evidence" value="ECO:0007669"/>
    <property type="project" value="UniProtKB-UniRule"/>
</dbReference>
<keyword evidence="1 8" id="KW-0444">Lipid biosynthesis</keyword>
<dbReference type="KEGG" id="aprs:BI364_06055"/>
<feature type="binding site" evidence="8">
    <location>
        <position position="58"/>
    </location>
    <ligand>
        <name>Mg(2+)</name>
        <dbReference type="ChEBI" id="CHEBI:18420"/>
    </ligand>
</feature>
<keyword evidence="3 8" id="KW-0479">Metal-binding</keyword>
<dbReference type="RefSeq" id="WP_070077964.1">
    <property type="nucleotide sequence ID" value="NZ_CP017415.1"/>
</dbReference>
<dbReference type="HAMAP" id="MF_00101">
    <property type="entry name" value="AcpS"/>
    <property type="match status" value="1"/>
</dbReference>
<dbReference type="EC" id="2.7.8.7" evidence="8"/>
<protein>
    <recommendedName>
        <fullName evidence="8">Holo-[acyl-carrier-protein] synthase</fullName>
        <shortName evidence="8">Holo-ACP synthase</shortName>
        <ecNumber evidence="8">2.7.8.7</ecNumber>
    </recommendedName>
    <alternativeName>
        <fullName evidence="8">4'-phosphopantetheinyl transferase AcpS</fullName>
    </alternativeName>
</protein>
<dbReference type="Gene3D" id="3.90.470.20">
    <property type="entry name" value="4'-phosphopantetheinyl transferase domain"/>
    <property type="match status" value="1"/>
</dbReference>
<comment type="similarity">
    <text evidence="8">Belongs to the P-Pant transferase superfamily. AcpS family.</text>
</comment>
<accession>A0A1D8IM87</accession>
<dbReference type="InterPro" id="IPR002582">
    <property type="entry name" value="ACPS"/>
</dbReference>
<comment type="catalytic activity">
    <reaction evidence="8">
        <text>apo-[ACP] + CoA = holo-[ACP] + adenosine 3',5'-bisphosphate + H(+)</text>
        <dbReference type="Rhea" id="RHEA:12068"/>
        <dbReference type="Rhea" id="RHEA-COMP:9685"/>
        <dbReference type="Rhea" id="RHEA-COMP:9690"/>
        <dbReference type="ChEBI" id="CHEBI:15378"/>
        <dbReference type="ChEBI" id="CHEBI:29999"/>
        <dbReference type="ChEBI" id="CHEBI:57287"/>
        <dbReference type="ChEBI" id="CHEBI:58343"/>
        <dbReference type="ChEBI" id="CHEBI:64479"/>
        <dbReference type="EC" id="2.7.8.7"/>
    </reaction>
</comment>
<evidence type="ECO:0000256" key="5">
    <source>
        <dbReference type="ARBA" id="ARBA00022842"/>
    </source>
</evidence>
<feature type="domain" description="4'-phosphopantetheinyl transferase" evidence="9">
    <location>
        <begin position="5"/>
        <end position="120"/>
    </location>
</feature>
<dbReference type="InterPro" id="IPR008278">
    <property type="entry name" value="4-PPantetheinyl_Trfase_dom"/>
</dbReference>
<evidence type="ECO:0000256" key="4">
    <source>
        <dbReference type="ARBA" id="ARBA00022832"/>
    </source>
</evidence>
<keyword evidence="2 8" id="KW-0808">Transferase</keyword>
<dbReference type="NCBIfam" id="TIGR00516">
    <property type="entry name" value="acpS"/>
    <property type="match status" value="1"/>
</dbReference>
<evidence type="ECO:0000256" key="8">
    <source>
        <dbReference type="HAMAP-Rule" id="MF_00101"/>
    </source>
</evidence>
<keyword evidence="4 8" id="KW-0276">Fatty acid metabolism</keyword>
<evidence type="ECO:0000256" key="7">
    <source>
        <dbReference type="ARBA" id="ARBA00023160"/>
    </source>
</evidence>
<dbReference type="GO" id="GO:0005737">
    <property type="term" value="C:cytoplasm"/>
    <property type="evidence" value="ECO:0007669"/>
    <property type="project" value="UniProtKB-SubCell"/>
</dbReference>
<proteinExistence type="inferred from homology"/>
<dbReference type="GO" id="GO:0008897">
    <property type="term" value="F:holo-[acyl-carrier-protein] synthase activity"/>
    <property type="evidence" value="ECO:0007669"/>
    <property type="project" value="UniProtKB-UniRule"/>
</dbReference>
<dbReference type="InterPro" id="IPR037143">
    <property type="entry name" value="4-PPantetheinyl_Trfase_dom_sf"/>
</dbReference>
<keyword evidence="11" id="KW-1185">Reference proteome</keyword>
<dbReference type="AlphaFoldDB" id="A0A1D8IM87"/>
<dbReference type="GO" id="GO:0006633">
    <property type="term" value="P:fatty acid biosynthetic process"/>
    <property type="evidence" value="ECO:0007669"/>
    <property type="project" value="UniProtKB-UniRule"/>
</dbReference>
<comment type="function">
    <text evidence="8">Transfers the 4'-phosphopantetheine moiety from coenzyme A to a Ser of acyl-carrier-protein.</text>
</comment>